<dbReference type="OrthoDB" id="283568at2"/>
<dbReference type="AlphaFoldDB" id="A0A5C6FAA9"/>
<sequence>MTGLQDLSKLSVTQLYAVYLGIARADWKWRRTAAYGAAAPPTGHATFRPLTFDVFQQRMTTASSVLRGDESLRARLSRQAAAYRVDVDAAISSQSQAA</sequence>
<evidence type="ECO:0000313" key="1">
    <source>
        <dbReference type="EMBL" id="TWU58318.1"/>
    </source>
</evidence>
<dbReference type="RefSeq" id="WP_146533074.1">
    <property type="nucleotide sequence ID" value="NZ_SJPX01000001.1"/>
</dbReference>
<accession>A0A5C6FAA9</accession>
<reference evidence="1 2" key="1">
    <citation type="submission" date="2019-02" db="EMBL/GenBank/DDBJ databases">
        <title>Deep-cultivation of Planctomycetes and their phenomic and genomic characterization uncovers novel biology.</title>
        <authorList>
            <person name="Wiegand S."/>
            <person name="Jogler M."/>
            <person name="Boedeker C."/>
            <person name="Pinto D."/>
            <person name="Vollmers J."/>
            <person name="Rivas-Marin E."/>
            <person name="Kohn T."/>
            <person name="Peeters S.H."/>
            <person name="Heuer A."/>
            <person name="Rast P."/>
            <person name="Oberbeckmann S."/>
            <person name="Bunk B."/>
            <person name="Jeske O."/>
            <person name="Meyerdierks A."/>
            <person name="Storesund J.E."/>
            <person name="Kallscheuer N."/>
            <person name="Luecker S."/>
            <person name="Lage O.M."/>
            <person name="Pohl T."/>
            <person name="Merkel B.J."/>
            <person name="Hornburger P."/>
            <person name="Mueller R.-W."/>
            <person name="Bruemmer F."/>
            <person name="Labrenz M."/>
            <person name="Spormann A.M."/>
            <person name="Op Den Camp H."/>
            <person name="Overmann J."/>
            <person name="Amann R."/>
            <person name="Jetten M.S.M."/>
            <person name="Mascher T."/>
            <person name="Medema M.H."/>
            <person name="Devos D.P."/>
            <person name="Kaster A.-K."/>
            <person name="Ovreas L."/>
            <person name="Rohde M."/>
            <person name="Galperin M.Y."/>
            <person name="Jogler C."/>
        </authorList>
    </citation>
    <scope>NUCLEOTIDE SEQUENCE [LARGE SCALE GENOMIC DNA]</scope>
    <source>
        <strain evidence="1 2">Poly59</strain>
    </source>
</reference>
<comment type="caution">
    <text evidence="1">The sequence shown here is derived from an EMBL/GenBank/DDBJ whole genome shotgun (WGS) entry which is preliminary data.</text>
</comment>
<protein>
    <submittedName>
        <fullName evidence="1">Uncharacterized protein</fullName>
    </submittedName>
</protein>
<proteinExistence type="predicted"/>
<evidence type="ECO:0000313" key="2">
    <source>
        <dbReference type="Proteomes" id="UP000317977"/>
    </source>
</evidence>
<organism evidence="1 2">
    <name type="scientific">Rubripirellula reticaptiva</name>
    <dbReference type="NCBI Taxonomy" id="2528013"/>
    <lineage>
        <taxon>Bacteria</taxon>
        <taxon>Pseudomonadati</taxon>
        <taxon>Planctomycetota</taxon>
        <taxon>Planctomycetia</taxon>
        <taxon>Pirellulales</taxon>
        <taxon>Pirellulaceae</taxon>
        <taxon>Rubripirellula</taxon>
    </lineage>
</organism>
<name>A0A5C6FAA9_9BACT</name>
<gene>
    <name evidence="1" type="ORF">Poly59_12290</name>
</gene>
<keyword evidence="2" id="KW-1185">Reference proteome</keyword>
<dbReference type="EMBL" id="SJPX01000001">
    <property type="protein sequence ID" value="TWU58318.1"/>
    <property type="molecule type" value="Genomic_DNA"/>
</dbReference>
<dbReference type="Proteomes" id="UP000317977">
    <property type="component" value="Unassembled WGS sequence"/>
</dbReference>